<dbReference type="Proteomes" id="UP001596549">
    <property type="component" value="Unassembled WGS sequence"/>
</dbReference>
<keyword evidence="2" id="KW-1185">Reference proteome</keyword>
<name>A0ABW2NS94_9BACL</name>
<accession>A0ABW2NS94</accession>
<dbReference type="RefSeq" id="WP_379750185.1">
    <property type="nucleotide sequence ID" value="NZ_JBHTCP010000044.1"/>
</dbReference>
<proteinExistence type="predicted"/>
<reference evidence="2" key="1">
    <citation type="journal article" date="2019" name="Int. J. Syst. Evol. Microbiol.">
        <title>The Global Catalogue of Microorganisms (GCM) 10K type strain sequencing project: providing services to taxonomists for standard genome sequencing and annotation.</title>
        <authorList>
            <consortium name="The Broad Institute Genomics Platform"/>
            <consortium name="The Broad Institute Genome Sequencing Center for Infectious Disease"/>
            <person name="Wu L."/>
            <person name="Ma J."/>
        </authorList>
    </citation>
    <scope>NUCLEOTIDE SEQUENCE [LARGE SCALE GENOMIC DNA]</scope>
    <source>
        <strain evidence="2">NBRC 106396</strain>
    </source>
</reference>
<comment type="caution">
    <text evidence="1">The sequence shown here is derived from an EMBL/GenBank/DDBJ whole genome shotgun (WGS) entry which is preliminary data.</text>
</comment>
<dbReference type="EMBL" id="JBHTCP010000044">
    <property type="protein sequence ID" value="MFC7372605.1"/>
    <property type="molecule type" value="Genomic_DNA"/>
</dbReference>
<sequence>MAESVTGLTIMRFSPGSPIQLKRLYAPTIPLRKSQLNTAASPLPASTPTKQKSISIAATVLKRFKGISDTGVLPPDTMGAVGLAHFVTVVNGRLTVSDKVTGAQLSSSTLDFFWQPTGVIGPGTEAFDPKILYDRLSNRFYIVSLAGFSAPNSWLLVGVSQPGNPLSWVLRAIDADKFGSTQTNSWADYPSIGIDNQRLYVTANMFFNTDEFDAVKVWIFNKTSLFTPGSITWNEFYNPPGAEFTTQPTQVFTNAVTPQYLVSQLSLNKLQLARITFPSGVPVWTKLQVITIAPLSSPFPPNAPQKGTSFLINTGDSRLLQAINRNGWIWTTHTVSSADGNRSEVAWYQLGPTRTTPVQQGRVRNTVRSYYYPSLAVNSVNNVLIGFSGSSPNEFANAFFTSRLASDALGTTRPVIWLKNGLAPYELDRWGDYSATMNDPSDDTVFWTTQEYTLAPDTWGTWWGAIRLP</sequence>
<evidence type="ECO:0000313" key="2">
    <source>
        <dbReference type="Proteomes" id="UP001596549"/>
    </source>
</evidence>
<organism evidence="1 2">
    <name type="scientific">Fictibacillus iocasae</name>
    <dbReference type="NCBI Taxonomy" id="2715437"/>
    <lineage>
        <taxon>Bacteria</taxon>
        <taxon>Bacillati</taxon>
        <taxon>Bacillota</taxon>
        <taxon>Bacilli</taxon>
        <taxon>Bacillales</taxon>
        <taxon>Fictibacillaceae</taxon>
        <taxon>Fictibacillus</taxon>
    </lineage>
</organism>
<evidence type="ECO:0000313" key="1">
    <source>
        <dbReference type="EMBL" id="MFC7372605.1"/>
    </source>
</evidence>
<protein>
    <submittedName>
        <fullName evidence="1">Uncharacterized protein</fullName>
    </submittedName>
</protein>
<gene>
    <name evidence="1" type="ORF">ACFQPF_13085</name>
</gene>